<organism evidence="1 2">
    <name type="scientific">Laccaria amethystina LaAM-08-1</name>
    <dbReference type="NCBI Taxonomy" id="1095629"/>
    <lineage>
        <taxon>Eukaryota</taxon>
        <taxon>Fungi</taxon>
        <taxon>Dikarya</taxon>
        <taxon>Basidiomycota</taxon>
        <taxon>Agaricomycotina</taxon>
        <taxon>Agaricomycetes</taxon>
        <taxon>Agaricomycetidae</taxon>
        <taxon>Agaricales</taxon>
        <taxon>Agaricineae</taxon>
        <taxon>Hydnangiaceae</taxon>
        <taxon>Laccaria</taxon>
    </lineage>
</organism>
<proteinExistence type="predicted"/>
<keyword evidence="2" id="KW-1185">Reference proteome</keyword>
<protein>
    <submittedName>
        <fullName evidence="1">Uncharacterized protein</fullName>
    </submittedName>
</protein>
<sequence length="112" mass="13164">MRYNLFRFYRPTIHNTTAERGLGSRRLGLLKLDHLDSGKMNIGWHRLNASQVNQSFTLYAFLSLRELPINQRYSGAHRLSLNFSSTTRLIFRTIYPYCRSAHFFKLFGMSVT</sequence>
<accession>A0A0C9X686</accession>
<reference evidence="2" key="2">
    <citation type="submission" date="2015-01" db="EMBL/GenBank/DDBJ databases">
        <title>Evolutionary Origins and Diversification of the Mycorrhizal Mutualists.</title>
        <authorList>
            <consortium name="DOE Joint Genome Institute"/>
            <consortium name="Mycorrhizal Genomics Consortium"/>
            <person name="Kohler A."/>
            <person name="Kuo A."/>
            <person name="Nagy L.G."/>
            <person name="Floudas D."/>
            <person name="Copeland A."/>
            <person name="Barry K.W."/>
            <person name="Cichocki N."/>
            <person name="Veneault-Fourrey C."/>
            <person name="LaButti K."/>
            <person name="Lindquist E.A."/>
            <person name="Lipzen A."/>
            <person name="Lundell T."/>
            <person name="Morin E."/>
            <person name="Murat C."/>
            <person name="Riley R."/>
            <person name="Ohm R."/>
            <person name="Sun H."/>
            <person name="Tunlid A."/>
            <person name="Henrissat B."/>
            <person name="Grigoriev I.V."/>
            <person name="Hibbett D.S."/>
            <person name="Martin F."/>
        </authorList>
    </citation>
    <scope>NUCLEOTIDE SEQUENCE [LARGE SCALE GENOMIC DNA]</scope>
    <source>
        <strain evidence="2">LaAM-08-1</strain>
    </source>
</reference>
<reference evidence="1 2" key="1">
    <citation type="submission" date="2014-04" db="EMBL/GenBank/DDBJ databases">
        <authorList>
            <consortium name="DOE Joint Genome Institute"/>
            <person name="Kuo A."/>
            <person name="Kohler A."/>
            <person name="Nagy L.G."/>
            <person name="Floudas D."/>
            <person name="Copeland A."/>
            <person name="Barry K.W."/>
            <person name="Cichocki N."/>
            <person name="Veneault-Fourrey C."/>
            <person name="LaButti K."/>
            <person name="Lindquist E.A."/>
            <person name="Lipzen A."/>
            <person name="Lundell T."/>
            <person name="Morin E."/>
            <person name="Murat C."/>
            <person name="Sun H."/>
            <person name="Tunlid A."/>
            <person name="Henrissat B."/>
            <person name="Grigoriev I.V."/>
            <person name="Hibbett D.S."/>
            <person name="Martin F."/>
            <person name="Nordberg H.P."/>
            <person name="Cantor M.N."/>
            <person name="Hua S.X."/>
        </authorList>
    </citation>
    <scope>NUCLEOTIDE SEQUENCE [LARGE SCALE GENOMIC DNA]</scope>
    <source>
        <strain evidence="1 2">LaAM-08-1</strain>
    </source>
</reference>
<dbReference type="AlphaFoldDB" id="A0A0C9X686"/>
<name>A0A0C9X686_9AGAR</name>
<evidence type="ECO:0000313" key="2">
    <source>
        <dbReference type="Proteomes" id="UP000054477"/>
    </source>
</evidence>
<dbReference type="Proteomes" id="UP000054477">
    <property type="component" value="Unassembled WGS sequence"/>
</dbReference>
<evidence type="ECO:0000313" key="1">
    <source>
        <dbReference type="EMBL" id="KIK00506.1"/>
    </source>
</evidence>
<dbReference type="HOGENOM" id="CLU_2146287_0_0_1"/>
<gene>
    <name evidence="1" type="ORF">K443DRAFT_602988</name>
</gene>
<dbReference type="EMBL" id="KN838624">
    <property type="protein sequence ID" value="KIK00506.1"/>
    <property type="molecule type" value="Genomic_DNA"/>
</dbReference>